<protein>
    <submittedName>
        <fullName evidence="1">Uncharacterized protein</fullName>
    </submittedName>
</protein>
<reference evidence="1" key="1">
    <citation type="journal article" date="2021" name="PeerJ">
        <title>Extensive microbial diversity within the chicken gut microbiome revealed by metagenomics and culture.</title>
        <authorList>
            <person name="Gilroy R."/>
            <person name="Ravi A."/>
            <person name="Getino M."/>
            <person name="Pursley I."/>
            <person name="Horton D.L."/>
            <person name="Alikhan N.F."/>
            <person name="Baker D."/>
            <person name="Gharbi K."/>
            <person name="Hall N."/>
            <person name="Watson M."/>
            <person name="Adriaenssens E.M."/>
            <person name="Foster-Nyarko E."/>
            <person name="Jarju S."/>
            <person name="Secka A."/>
            <person name="Antonio M."/>
            <person name="Oren A."/>
            <person name="Chaudhuri R.R."/>
            <person name="La Ragione R."/>
            <person name="Hildebrand F."/>
            <person name="Pallen M.J."/>
        </authorList>
    </citation>
    <scope>NUCLEOTIDE SEQUENCE</scope>
    <source>
        <strain evidence="1">F6-686</strain>
    </source>
</reference>
<dbReference type="InterPro" id="IPR025659">
    <property type="entry name" value="Tubby-like_C"/>
</dbReference>
<evidence type="ECO:0000313" key="1">
    <source>
        <dbReference type="EMBL" id="MBU3829200.1"/>
    </source>
</evidence>
<dbReference type="AlphaFoldDB" id="A0A9E2KTF4"/>
<reference evidence="1" key="2">
    <citation type="submission" date="2021-04" db="EMBL/GenBank/DDBJ databases">
        <authorList>
            <person name="Gilroy R."/>
        </authorList>
    </citation>
    <scope>NUCLEOTIDE SEQUENCE</scope>
    <source>
        <strain evidence="1">F6-686</strain>
    </source>
</reference>
<dbReference type="EMBL" id="JAHLFT010000115">
    <property type="protein sequence ID" value="MBU3829200.1"/>
    <property type="molecule type" value="Genomic_DNA"/>
</dbReference>
<evidence type="ECO:0000313" key="2">
    <source>
        <dbReference type="Proteomes" id="UP000823844"/>
    </source>
</evidence>
<sequence>MRFLLHLNQEKAYGQIPVTNNAGKIQYVIRGNLDNPNHTVYLYNVQNQEIGRLFADGSGFISSYSIDVIDHSLIKVKKINSTLTNLFFVTRLNYLVTGSIKKGTYKFRFGLKNVASVKTIVGHSGVDLICDISLPEDVPFILLISILFTQWHMKPLKLPIFPPIIQKFSADTN</sequence>
<comment type="caution">
    <text evidence="1">The sequence shown here is derived from an EMBL/GenBank/DDBJ whole genome shotgun (WGS) entry which is preliminary data.</text>
</comment>
<proteinExistence type="predicted"/>
<dbReference type="Proteomes" id="UP000823844">
    <property type="component" value="Unassembled WGS sequence"/>
</dbReference>
<organism evidence="1 2">
    <name type="scientific">Candidatus Lactobacillus pullistercoris</name>
    <dbReference type="NCBI Taxonomy" id="2838636"/>
    <lineage>
        <taxon>Bacteria</taxon>
        <taxon>Bacillati</taxon>
        <taxon>Bacillota</taxon>
        <taxon>Bacilli</taxon>
        <taxon>Lactobacillales</taxon>
        <taxon>Lactobacillaceae</taxon>
        <taxon>Lactobacillus</taxon>
    </lineage>
</organism>
<accession>A0A9E2KTF4</accession>
<gene>
    <name evidence="1" type="ORF">H9806_08835</name>
</gene>
<dbReference type="SUPFAM" id="SSF54518">
    <property type="entry name" value="Tubby C-terminal domain-like"/>
    <property type="match status" value="1"/>
</dbReference>
<name>A0A9E2KTF4_9LACO</name>